<accession>A0A1I4FWP6</accession>
<proteinExistence type="predicted"/>
<name>A0A1I4FWP6_9GAMM</name>
<sequence length="224" mass="24552">MSAVADHPGVSTLAGTLKEVQARLGKSHADRVLVVTFDHVKPTVFEALAENFANVASSMFEVLLERQERESLERLAEVLVPRTPPTPRLLKEAAMLVQARKAVLESGDWLTAAEVAELAGLSTRNPSAQPNKWKKQGQIFAINHVGVDYFPGYGLDREADFRPIKALAKVIEVFAGHKDSWGMAYWFRSDNSLLGGKRPQDLLASTPDRVVAAALDEVQEVTHG</sequence>
<organism evidence="2 4">
    <name type="scientific">Azotobacter beijerinckii</name>
    <dbReference type="NCBI Taxonomy" id="170623"/>
    <lineage>
        <taxon>Bacteria</taxon>
        <taxon>Pseudomonadati</taxon>
        <taxon>Pseudomonadota</taxon>
        <taxon>Gammaproteobacteria</taxon>
        <taxon>Pseudomonadales</taxon>
        <taxon>Pseudomonadaceae</taxon>
        <taxon>Azotobacter</taxon>
    </lineage>
</organism>
<evidence type="ECO:0000313" key="3">
    <source>
        <dbReference type="Proteomes" id="UP000198861"/>
    </source>
</evidence>
<dbReference type="AlphaFoldDB" id="A0A1I4FWP6"/>
<dbReference type="Proteomes" id="UP000199579">
    <property type="component" value="Unassembled WGS sequence"/>
</dbReference>
<dbReference type="RefSeq" id="WP_090942416.1">
    <property type="nucleotide sequence ID" value="NZ_FOKJ01000121.1"/>
</dbReference>
<protein>
    <recommendedName>
        <fullName evidence="5">Antitoxin Xre/MbcA/ParS-like toxin-binding domain-containing protein</fullName>
    </recommendedName>
</protein>
<dbReference type="EMBL" id="FOKJ01000121">
    <property type="protein sequence ID" value="SFB61794.1"/>
    <property type="molecule type" value="Genomic_DNA"/>
</dbReference>
<evidence type="ECO:0000313" key="1">
    <source>
        <dbReference type="EMBL" id="SFB61794.1"/>
    </source>
</evidence>
<evidence type="ECO:0008006" key="5">
    <source>
        <dbReference type="Google" id="ProtNLM"/>
    </source>
</evidence>
<gene>
    <name evidence="1" type="ORF">SAMN04244571_04338</name>
    <name evidence="2" type="ORF">SAMN04244574_03557</name>
</gene>
<evidence type="ECO:0000313" key="2">
    <source>
        <dbReference type="EMBL" id="SFL21407.1"/>
    </source>
</evidence>
<evidence type="ECO:0000313" key="4">
    <source>
        <dbReference type="Proteomes" id="UP000199579"/>
    </source>
</evidence>
<dbReference type="Proteomes" id="UP000198861">
    <property type="component" value="Unassembled WGS sequence"/>
</dbReference>
<reference evidence="2 4" key="2">
    <citation type="submission" date="2016-10" db="EMBL/GenBank/DDBJ databases">
        <authorList>
            <person name="de Groot N.N."/>
        </authorList>
    </citation>
    <scope>NUCLEOTIDE SEQUENCE [LARGE SCALE GENOMIC DNA]</scope>
    <source>
        <strain evidence="2 4">DSM 381</strain>
    </source>
</reference>
<keyword evidence="3" id="KW-1185">Reference proteome</keyword>
<reference evidence="1 3" key="1">
    <citation type="submission" date="2016-10" db="EMBL/GenBank/DDBJ databases">
        <authorList>
            <person name="Varghese N."/>
            <person name="Submissions S."/>
        </authorList>
    </citation>
    <scope>NUCLEOTIDE SEQUENCE [LARGE SCALE GENOMIC DNA]</scope>
    <source>
        <strain evidence="1 3">DSM 282</strain>
    </source>
</reference>
<dbReference type="EMBL" id="FOSX01000074">
    <property type="protein sequence ID" value="SFL21407.1"/>
    <property type="molecule type" value="Genomic_DNA"/>
</dbReference>